<dbReference type="Proteomes" id="UP000309215">
    <property type="component" value="Unassembled WGS sequence"/>
</dbReference>
<name>A0A4U1JBS1_9BACT</name>
<dbReference type="EMBL" id="SSMQ01000023">
    <property type="protein sequence ID" value="TKD05057.1"/>
    <property type="molecule type" value="Genomic_DNA"/>
</dbReference>
<organism evidence="1 2">
    <name type="scientific">Polyangium fumosum</name>
    <dbReference type="NCBI Taxonomy" id="889272"/>
    <lineage>
        <taxon>Bacteria</taxon>
        <taxon>Pseudomonadati</taxon>
        <taxon>Myxococcota</taxon>
        <taxon>Polyangia</taxon>
        <taxon>Polyangiales</taxon>
        <taxon>Polyangiaceae</taxon>
        <taxon>Polyangium</taxon>
    </lineage>
</organism>
<sequence>MGGLPPRKEPRTMSVVSEPDVYAYADEANKIDAYVAALSALHTRPPSYVHTWQTQNIHISTLGVEEEIYRDPISLEEMIKLIRAHLTPTSEATAHVTVHMPGQDWFANLSVLCQAARYGSEEFAVQPLTVNYGRTYMFLTEVEVAASHEALSVPVGAAMLARFAQQDIENILRRFCAPDASGRVKAGGVTVRDKDRRMEGFWWNAPLELSATYNVDLHVARDVALSWLYLHEGDRVEYIAGLSLDALAARVEAAPKRTTIGLAPTTKLLIDHLGEDSDASDHEETRGLHAGAIRRVPRARLPEDEELSREQVLAILQTPPEVLLQALEAAAAVPDEPWVEAERRALEALEATKKTEQKVVVNVDTYAHRCFMERHAPYHVRRLETGGVMIATHCYRHLWPLWSEALALLGIRP</sequence>
<protein>
    <submittedName>
        <fullName evidence="1">Uncharacterized protein</fullName>
    </submittedName>
</protein>
<keyword evidence="2" id="KW-1185">Reference proteome</keyword>
<evidence type="ECO:0000313" key="1">
    <source>
        <dbReference type="EMBL" id="TKD05057.1"/>
    </source>
</evidence>
<reference evidence="1 2" key="1">
    <citation type="submission" date="2019-04" db="EMBL/GenBank/DDBJ databases">
        <authorList>
            <person name="Li Y."/>
            <person name="Wang J."/>
        </authorList>
    </citation>
    <scope>NUCLEOTIDE SEQUENCE [LARGE SCALE GENOMIC DNA]</scope>
    <source>
        <strain evidence="1 2">DSM 14668</strain>
    </source>
</reference>
<dbReference type="AlphaFoldDB" id="A0A4U1JBS1"/>
<accession>A0A4U1JBS1</accession>
<gene>
    <name evidence="1" type="ORF">E8A74_22600</name>
</gene>
<evidence type="ECO:0000313" key="2">
    <source>
        <dbReference type="Proteomes" id="UP000309215"/>
    </source>
</evidence>
<dbReference type="RefSeq" id="WP_136931127.1">
    <property type="nucleotide sequence ID" value="NZ_SSMQ01000023.1"/>
</dbReference>
<proteinExistence type="predicted"/>
<dbReference type="OrthoDB" id="5493101at2"/>
<comment type="caution">
    <text evidence="1">The sequence shown here is derived from an EMBL/GenBank/DDBJ whole genome shotgun (WGS) entry which is preliminary data.</text>
</comment>